<name>A0A7X3FZU3_9BURK</name>
<keyword evidence="4 7" id="KW-0812">Transmembrane</keyword>
<accession>A0A7X3FZU3</accession>
<feature type="transmembrane region" description="Helical" evidence="7">
    <location>
        <begin position="42"/>
        <end position="62"/>
    </location>
</feature>
<evidence type="ECO:0000256" key="4">
    <source>
        <dbReference type="ARBA" id="ARBA00022692"/>
    </source>
</evidence>
<dbReference type="Pfam" id="PF07690">
    <property type="entry name" value="MFS_1"/>
    <property type="match status" value="1"/>
</dbReference>
<gene>
    <name evidence="8" type="primary">lplT</name>
    <name evidence="8" type="ORF">GPY61_14145</name>
</gene>
<keyword evidence="9" id="KW-1185">Reference proteome</keyword>
<evidence type="ECO:0000256" key="6">
    <source>
        <dbReference type="ARBA" id="ARBA00023136"/>
    </source>
</evidence>
<comment type="caution">
    <text evidence="8">The sequence shown here is derived from an EMBL/GenBank/DDBJ whole genome shotgun (WGS) entry which is preliminary data.</text>
</comment>
<sequence>MNAAFFAIVGAQFFSSLADSALFILCVSLVATLSFPQWMTPMLKMGFVLSYIVLAPFAGAFADRFPKGRVMLLTNTVKMLGCSLILAKANPLLAYGIVGLGASAYSPAKYGILAEVLPPRRLVAANGWIEGTTVLAMILGTVLGGVLSANPQAIAWLLHLTVPWRATPIGMAVAVIVMTYFLATLLNLPVMHAGARPDDARRPLPALLADFYRCNRTLWQDPEGRISLRVTSLFWGSGMVLQVLLLTWAQNVLGLTLDRAAALQGVFALGVAVGAAVAGKAVPLVRSLSVMPLGAVMGGGLCAMVWVHSVAVALPLLLAIGILAGLFVVPMNAILQHRGHRLMPAGQSIAVQNFNENLAILAMTSTYALALQAQLRLDTVLVLLGLLIVLVTLVLRGMAAPRID</sequence>
<feature type="transmembrane region" description="Helical" evidence="7">
    <location>
        <begin position="313"/>
        <end position="335"/>
    </location>
</feature>
<dbReference type="SUPFAM" id="SSF103473">
    <property type="entry name" value="MFS general substrate transporter"/>
    <property type="match status" value="1"/>
</dbReference>
<evidence type="ECO:0000256" key="1">
    <source>
        <dbReference type="ARBA" id="ARBA00004651"/>
    </source>
</evidence>
<dbReference type="AlphaFoldDB" id="A0A7X3FZU3"/>
<feature type="transmembrane region" description="Helical" evidence="7">
    <location>
        <begin position="381"/>
        <end position="399"/>
    </location>
</feature>
<dbReference type="InterPro" id="IPR011701">
    <property type="entry name" value="MFS"/>
</dbReference>
<comment type="subcellular location">
    <subcellularLocation>
        <location evidence="1">Cell membrane</location>
        <topology evidence="1">Multi-pass membrane protein</topology>
    </subcellularLocation>
</comment>
<keyword evidence="2" id="KW-0813">Transport</keyword>
<proteinExistence type="predicted"/>
<reference evidence="8 9" key="1">
    <citation type="submission" date="2019-12" db="EMBL/GenBank/DDBJ databases">
        <authorList>
            <person name="Li C."/>
            <person name="Zhao J."/>
        </authorList>
    </citation>
    <scope>NUCLEOTIDE SEQUENCE [LARGE SCALE GENOMIC DNA]</scope>
    <source>
        <strain evidence="8 9">NEAU-DD11</strain>
    </source>
</reference>
<dbReference type="Gene3D" id="1.20.1250.20">
    <property type="entry name" value="MFS general substrate transporter like domains"/>
    <property type="match status" value="1"/>
</dbReference>
<feature type="transmembrane region" description="Helical" evidence="7">
    <location>
        <begin position="169"/>
        <end position="188"/>
    </location>
</feature>
<dbReference type="PANTHER" id="PTHR43266:SF2">
    <property type="entry name" value="MAJOR FACILITATOR SUPERFAMILY (MFS) PROFILE DOMAIN-CONTAINING PROTEIN"/>
    <property type="match status" value="1"/>
</dbReference>
<evidence type="ECO:0000256" key="5">
    <source>
        <dbReference type="ARBA" id="ARBA00022989"/>
    </source>
</evidence>
<keyword evidence="6 7" id="KW-0472">Membrane</keyword>
<evidence type="ECO:0000256" key="2">
    <source>
        <dbReference type="ARBA" id="ARBA00022448"/>
    </source>
</evidence>
<protein>
    <submittedName>
        <fullName evidence="8">Lysophospholipid transporter LplT</fullName>
    </submittedName>
</protein>
<keyword evidence="3" id="KW-1003">Cell membrane</keyword>
<dbReference type="PANTHER" id="PTHR43266">
    <property type="entry name" value="MACROLIDE-EFFLUX PROTEIN"/>
    <property type="match status" value="1"/>
</dbReference>
<dbReference type="Proteomes" id="UP000443353">
    <property type="component" value="Unassembled WGS sequence"/>
</dbReference>
<keyword evidence="5 7" id="KW-1133">Transmembrane helix</keyword>
<organism evidence="8 9">
    <name type="scientific">Massilia cellulosiltytica</name>
    <dbReference type="NCBI Taxonomy" id="2683234"/>
    <lineage>
        <taxon>Bacteria</taxon>
        <taxon>Pseudomonadati</taxon>
        <taxon>Pseudomonadota</taxon>
        <taxon>Betaproteobacteria</taxon>
        <taxon>Burkholderiales</taxon>
        <taxon>Oxalobacteraceae</taxon>
        <taxon>Telluria group</taxon>
        <taxon>Massilia</taxon>
    </lineage>
</organism>
<feature type="transmembrane region" description="Helical" evidence="7">
    <location>
        <begin position="261"/>
        <end position="278"/>
    </location>
</feature>
<feature type="transmembrane region" description="Helical" evidence="7">
    <location>
        <begin position="128"/>
        <end position="149"/>
    </location>
</feature>
<dbReference type="EMBL" id="WSES01000004">
    <property type="protein sequence ID" value="MVW61071.1"/>
    <property type="molecule type" value="Genomic_DNA"/>
</dbReference>
<dbReference type="GO" id="GO:0022857">
    <property type="term" value="F:transmembrane transporter activity"/>
    <property type="evidence" value="ECO:0007669"/>
    <property type="project" value="InterPro"/>
</dbReference>
<evidence type="ECO:0000313" key="8">
    <source>
        <dbReference type="EMBL" id="MVW61071.1"/>
    </source>
</evidence>
<dbReference type="InterPro" id="IPR036259">
    <property type="entry name" value="MFS_trans_sf"/>
</dbReference>
<feature type="transmembrane region" description="Helical" evidence="7">
    <location>
        <begin position="290"/>
        <end position="307"/>
    </location>
</feature>
<dbReference type="GO" id="GO:0005886">
    <property type="term" value="C:plasma membrane"/>
    <property type="evidence" value="ECO:0007669"/>
    <property type="project" value="UniProtKB-SubCell"/>
</dbReference>
<evidence type="ECO:0000313" key="9">
    <source>
        <dbReference type="Proteomes" id="UP000443353"/>
    </source>
</evidence>
<evidence type="ECO:0000256" key="7">
    <source>
        <dbReference type="SAM" id="Phobius"/>
    </source>
</evidence>
<dbReference type="NCBIfam" id="NF008397">
    <property type="entry name" value="PRK11195.1"/>
    <property type="match status" value="1"/>
</dbReference>
<dbReference type="RefSeq" id="WP_160409262.1">
    <property type="nucleotide sequence ID" value="NZ_WSES01000004.1"/>
</dbReference>
<evidence type="ECO:0000256" key="3">
    <source>
        <dbReference type="ARBA" id="ARBA00022475"/>
    </source>
</evidence>
<feature type="transmembrane region" description="Helical" evidence="7">
    <location>
        <begin position="226"/>
        <end position="249"/>
    </location>
</feature>